<dbReference type="Proteomes" id="UP000535020">
    <property type="component" value="Unassembled WGS sequence"/>
</dbReference>
<accession>A0A7Y8XYL3</accession>
<proteinExistence type="predicted"/>
<evidence type="ECO:0000256" key="1">
    <source>
        <dbReference type="SAM" id="SignalP"/>
    </source>
</evidence>
<dbReference type="EMBL" id="JACBJI010000001">
    <property type="protein sequence ID" value="NYA69329.1"/>
    <property type="molecule type" value="Genomic_DNA"/>
</dbReference>
<feature type="signal peptide" evidence="1">
    <location>
        <begin position="1"/>
        <end position="18"/>
    </location>
</feature>
<keyword evidence="1" id="KW-0732">Signal</keyword>
<evidence type="ECO:0000313" key="3">
    <source>
        <dbReference type="Proteomes" id="UP000535020"/>
    </source>
</evidence>
<keyword evidence="3" id="KW-1185">Reference proteome</keyword>
<evidence type="ECO:0000313" key="2">
    <source>
        <dbReference type="EMBL" id="NYA69329.1"/>
    </source>
</evidence>
<dbReference type="AlphaFoldDB" id="A0A7Y8XYL3"/>
<sequence>MKNLSLLIVLLITGMASAQKKPDCKNFHDGTFEIGDAETGVSVIERKGNIQTETNAKHGYKAQYDVVWIDECTYVVKNRKVLEGQNAMASDPKNEVKVEFIAVDGNKATARLSSNFADAVFEVEMVKTK</sequence>
<feature type="chain" id="PRO_5030982103" evidence="1">
    <location>
        <begin position="19"/>
        <end position="129"/>
    </location>
</feature>
<dbReference type="RefSeq" id="WP_176004152.1">
    <property type="nucleotide sequence ID" value="NZ_JABWMI010000001.1"/>
</dbReference>
<organism evidence="2 3">
    <name type="scientific">Flavobacterium agri</name>
    <dbReference type="NCBI Taxonomy" id="2743471"/>
    <lineage>
        <taxon>Bacteria</taxon>
        <taxon>Pseudomonadati</taxon>
        <taxon>Bacteroidota</taxon>
        <taxon>Flavobacteriia</taxon>
        <taxon>Flavobacteriales</taxon>
        <taxon>Flavobacteriaceae</taxon>
        <taxon>Flavobacterium</taxon>
    </lineage>
</organism>
<comment type="caution">
    <text evidence="2">The sequence shown here is derived from an EMBL/GenBank/DDBJ whole genome shotgun (WGS) entry which is preliminary data.</text>
</comment>
<gene>
    <name evidence="2" type="ORF">HZF10_00240</name>
</gene>
<protein>
    <submittedName>
        <fullName evidence="2">Uncharacterized protein</fullName>
    </submittedName>
</protein>
<reference evidence="2 3" key="1">
    <citation type="submission" date="2020-07" db="EMBL/GenBank/DDBJ databases">
        <authorList>
            <person name="Sun Q."/>
        </authorList>
    </citation>
    <scope>NUCLEOTIDE SEQUENCE [LARGE SCALE GENOMIC DNA]</scope>
    <source>
        <strain evidence="2 3">MAH-1</strain>
    </source>
</reference>
<name>A0A7Y8XYL3_9FLAO</name>